<evidence type="ECO:0000313" key="2">
    <source>
        <dbReference type="EMBL" id="KAF4453422.1"/>
    </source>
</evidence>
<dbReference type="InterPro" id="IPR052895">
    <property type="entry name" value="HetReg/Transcr_Mod"/>
</dbReference>
<organism evidence="2 3">
    <name type="scientific">Fusarium albosuccineum</name>
    <dbReference type="NCBI Taxonomy" id="1237068"/>
    <lineage>
        <taxon>Eukaryota</taxon>
        <taxon>Fungi</taxon>
        <taxon>Dikarya</taxon>
        <taxon>Ascomycota</taxon>
        <taxon>Pezizomycotina</taxon>
        <taxon>Sordariomycetes</taxon>
        <taxon>Hypocreomycetidae</taxon>
        <taxon>Hypocreales</taxon>
        <taxon>Nectriaceae</taxon>
        <taxon>Fusarium</taxon>
        <taxon>Fusarium decemcellulare species complex</taxon>
    </lineage>
</organism>
<evidence type="ECO:0000313" key="3">
    <source>
        <dbReference type="Proteomes" id="UP000554235"/>
    </source>
</evidence>
<dbReference type="Pfam" id="PF06985">
    <property type="entry name" value="HET"/>
    <property type="match status" value="1"/>
</dbReference>
<dbReference type="AlphaFoldDB" id="A0A8H4PA39"/>
<protein>
    <submittedName>
        <fullName evidence="2">HET-domain-containing</fullName>
    </submittedName>
</protein>
<keyword evidence="3" id="KW-1185">Reference proteome</keyword>
<sequence>MATFVYQPLAPGQRTIRLIHLQPRTATQKPDQGLAACTISHVSLDKSPAYSALSYTWGDAGQKGCILIDGHPLPVTKNLEIALEHLTPETQPLTLWTDALCINQDDEVETTEQVRQMKWIYSQATSVITWLGPAADDSDVAMRWIQDCGSLAQGFGIATKPELRLGQLLETFESDPSKLPDPGLEEFLKSVYAQLSSGTGGTIGAALSKLFKRPY</sequence>
<evidence type="ECO:0000259" key="1">
    <source>
        <dbReference type="Pfam" id="PF06985"/>
    </source>
</evidence>
<dbReference type="OrthoDB" id="2157530at2759"/>
<gene>
    <name evidence="2" type="ORF">FALBO_15989</name>
</gene>
<dbReference type="PANTHER" id="PTHR24148:SF73">
    <property type="entry name" value="HET DOMAIN PROTEIN (AFU_ORTHOLOGUE AFUA_8G01020)"/>
    <property type="match status" value="1"/>
</dbReference>
<accession>A0A8H4PA39</accession>
<reference evidence="2 3" key="1">
    <citation type="submission" date="2020-01" db="EMBL/GenBank/DDBJ databases">
        <title>Identification and distribution of gene clusters putatively required for synthesis of sphingolipid metabolism inhibitors in phylogenetically diverse species of the filamentous fungus Fusarium.</title>
        <authorList>
            <person name="Kim H.-S."/>
            <person name="Busman M."/>
            <person name="Brown D.W."/>
            <person name="Divon H."/>
            <person name="Uhlig S."/>
            <person name="Proctor R.H."/>
        </authorList>
    </citation>
    <scope>NUCLEOTIDE SEQUENCE [LARGE SCALE GENOMIC DNA]</scope>
    <source>
        <strain evidence="2 3">NRRL 20459</strain>
    </source>
</reference>
<feature type="domain" description="Heterokaryon incompatibility" evidence="1">
    <location>
        <begin position="50"/>
        <end position="146"/>
    </location>
</feature>
<dbReference type="Proteomes" id="UP000554235">
    <property type="component" value="Unassembled WGS sequence"/>
</dbReference>
<dbReference type="PANTHER" id="PTHR24148">
    <property type="entry name" value="ANKYRIN REPEAT DOMAIN-CONTAINING PROTEIN 39 HOMOLOG-RELATED"/>
    <property type="match status" value="1"/>
</dbReference>
<proteinExistence type="predicted"/>
<name>A0A8H4PA39_9HYPO</name>
<dbReference type="InterPro" id="IPR010730">
    <property type="entry name" value="HET"/>
</dbReference>
<comment type="caution">
    <text evidence="2">The sequence shown here is derived from an EMBL/GenBank/DDBJ whole genome shotgun (WGS) entry which is preliminary data.</text>
</comment>
<dbReference type="EMBL" id="JAADYS010002888">
    <property type="protein sequence ID" value="KAF4453422.1"/>
    <property type="molecule type" value="Genomic_DNA"/>
</dbReference>